<dbReference type="PANTHER" id="PTHR45656">
    <property type="entry name" value="PROTEIN CBR-CLEC-78"/>
    <property type="match status" value="1"/>
</dbReference>
<feature type="domain" description="CUB" evidence="6">
    <location>
        <begin position="493"/>
        <end position="604"/>
    </location>
</feature>
<feature type="region of interest" description="Disordered" evidence="5">
    <location>
        <begin position="114"/>
        <end position="145"/>
    </location>
</feature>
<dbReference type="OrthoDB" id="9935125at2759"/>
<dbReference type="SUPFAM" id="SSF57535">
    <property type="entry name" value="Complement control module/SCR domain"/>
    <property type="match status" value="4"/>
</dbReference>
<comment type="caution">
    <text evidence="8">The sequence shown here is derived from an EMBL/GenBank/DDBJ whole genome shotgun (WGS) entry which is preliminary data.</text>
</comment>
<name>A0A7J5YE62_DISMA</name>
<evidence type="ECO:0000313" key="9">
    <source>
        <dbReference type="Proteomes" id="UP000518266"/>
    </source>
</evidence>
<dbReference type="Pfam" id="PF00084">
    <property type="entry name" value="Sushi"/>
    <property type="match status" value="4"/>
</dbReference>
<dbReference type="AlphaFoldDB" id="A0A7J5YE62"/>
<dbReference type="InterPro" id="IPR000859">
    <property type="entry name" value="CUB_dom"/>
</dbReference>
<dbReference type="Gene3D" id="2.10.70.10">
    <property type="entry name" value="Complement Module, domain 1"/>
    <property type="match status" value="4"/>
</dbReference>
<feature type="compositionally biased region" description="Low complexity" evidence="5">
    <location>
        <begin position="47"/>
        <end position="59"/>
    </location>
</feature>
<evidence type="ECO:0000256" key="5">
    <source>
        <dbReference type="SAM" id="MobiDB-lite"/>
    </source>
</evidence>
<dbReference type="InterPro" id="IPR051277">
    <property type="entry name" value="SEZ6_CSMD_C4BPB_Regulators"/>
</dbReference>
<comment type="caution">
    <text evidence="4">Lacks conserved residue(s) required for the propagation of feature annotation.</text>
</comment>
<evidence type="ECO:0000313" key="8">
    <source>
        <dbReference type="EMBL" id="KAF3847271.1"/>
    </source>
</evidence>
<dbReference type="PANTHER" id="PTHR45656:SF1">
    <property type="entry name" value="SEIZURE PROTEIN 6 HOMOLOG"/>
    <property type="match status" value="1"/>
</dbReference>
<organism evidence="8 9">
    <name type="scientific">Dissostichus mawsoni</name>
    <name type="common">Antarctic cod</name>
    <dbReference type="NCBI Taxonomy" id="36200"/>
    <lineage>
        <taxon>Eukaryota</taxon>
        <taxon>Metazoa</taxon>
        <taxon>Chordata</taxon>
        <taxon>Craniata</taxon>
        <taxon>Vertebrata</taxon>
        <taxon>Euteleostomi</taxon>
        <taxon>Actinopterygii</taxon>
        <taxon>Neopterygii</taxon>
        <taxon>Teleostei</taxon>
        <taxon>Neoteleostei</taxon>
        <taxon>Acanthomorphata</taxon>
        <taxon>Eupercaria</taxon>
        <taxon>Perciformes</taxon>
        <taxon>Notothenioidei</taxon>
        <taxon>Nototheniidae</taxon>
        <taxon>Dissostichus</taxon>
    </lineage>
</organism>
<dbReference type="InterPro" id="IPR000436">
    <property type="entry name" value="Sushi_SCR_CCP_dom"/>
</dbReference>
<gene>
    <name evidence="8" type="ORF">F7725_020299</name>
</gene>
<dbReference type="PROSITE" id="PS50923">
    <property type="entry name" value="SUSHI"/>
    <property type="match status" value="4"/>
</dbReference>
<keyword evidence="9" id="KW-1185">Reference proteome</keyword>
<dbReference type="SMART" id="SM00032">
    <property type="entry name" value="CCP"/>
    <property type="match status" value="4"/>
</dbReference>
<keyword evidence="3 4" id="KW-1015">Disulfide bond</keyword>
<dbReference type="CDD" id="cd00033">
    <property type="entry name" value="CCP"/>
    <property type="match status" value="4"/>
</dbReference>
<dbReference type="Gene3D" id="2.60.120.290">
    <property type="entry name" value="Spermadhesin, CUB domain"/>
    <property type="match status" value="3"/>
</dbReference>
<feature type="domain" description="Sushi" evidence="7">
    <location>
        <begin position="736"/>
        <end position="797"/>
    </location>
</feature>
<dbReference type="SUPFAM" id="SSF49854">
    <property type="entry name" value="Spermadhesin, CUB domain"/>
    <property type="match status" value="3"/>
</dbReference>
<dbReference type="Pfam" id="PF00431">
    <property type="entry name" value="CUB"/>
    <property type="match status" value="2"/>
</dbReference>
<dbReference type="PROSITE" id="PS01180">
    <property type="entry name" value="CUB"/>
    <property type="match status" value="1"/>
</dbReference>
<feature type="compositionally biased region" description="Low complexity" evidence="5">
    <location>
        <begin position="12"/>
        <end position="25"/>
    </location>
</feature>
<feature type="domain" description="Sushi" evidence="7">
    <location>
        <begin position="430"/>
        <end position="491"/>
    </location>
</feature>
<evidence type="ECO:0000259" key="7">
    <source>
        <dbReference type="PROSITE" id="PS50923"/>
    </source>
</evidence>
<keyword evidence="1 4" id="KW-0768">Sushi</keyword>
<dbReference type="EMBL" id="JAAKFY010000013">
    <property type="protein sequence ID" value="KAF3847271.1"/>
    <property type="molecule type" value="Genomic_DNA"/>
</dbReference>
<evidence type="ECO:0000256" key="4">
    <source>
        <dbReference type="PROSITE-ProRule" id="PRU00302"/>
    </source>
</evidence>
<accession>A0A7J5YE62</accession>
<feature type="domain" description="Sushi" evidence="7">
    <location>
        <begin position="608"/>
        <end position="667"/>
    </location>
</feature>
<evidence type="ECO:0000256" key="2">
    <source>
        <dbReference type="ARBA" id="ARBA00022737"/>
    </source>
</evidence>
<evidence type="ECO:0000256" key="1">
    <source>
        <dbReference type="ARBA" id="ARBA00022659"/>
    </source>
</evidence>
<dbReference type="CDD" id="cd00041">
    <property type="entry name" value="CUB"/>
    <property type="match status" value="1"/>
</dbReference>
<proteinExistence type="predicted"/>
<evidence type="ECO:0000259" key="6">
    <source>
        <dbReference type="PROSITE" id="PS01180"/>
    </source>
</evidence>
<feature type="disulfide bond" evidence="4">
    <location>
        <begin position="638"/>
        <end position="665"/>
    </location>
</feature>
<feature type="region of interest" description="Disordered" evidence="5">
    <location>
        <begin position="1"/>
        <end position="73"/>
    </location>
</feature>
<dbReference type="InterPro" id="IPR035976">
    <property type="entry name" value="Sushi/SCR/CCP_sf"/>
</dbReference>
<dbReference type="Proteomes" id="UP000518266">
    <property type="component" value="Unassembled WGS sequence"/>
</dbReference>
<sequence length="877" mass="96562">MYSTTQDTGRRLPVVTTPLPVNVPNHHPFYRNPPQHSQPKYFEDSRLSSSHSSFPTLPSGAPPDNNGDKKASDEFIGSSYMQTTLVMHGLAVTPHSHNPVPVTSQVLKDQAANIASAAREEDEVRSEEPELNVKPSSDEEETTTTTITTTTIITTMQSPVPCQMNLTGPDGYIKAPPQSSSAFQSTMDCSYIITVYMGYGVEVQVMNVNLSEGDKVVFEDVGQGENSMLANESILMRGLVIRSHSNQISIRFHSQMPQVGSALLRYQAFVLSCVFPRRPLYGDVSVSSLHSGGEAFFSCLSGCLWWFDQKRHSWSDHLSRFSQQLQQQPDLPLAAGGPRGHRLHVHFEKVALAEDDDRLLIKNGNSIDAAALYDSYQVEYLPNEGLLSTSRYLFVELITDATGTSTGIAIRYQVLSSSLFIFHCTAFAAGHCYEPFVKYGNLTSSDNSWAVGAVVEFACDPGYTLEQGSVTIECMDPNNPQWNETEPACRAVCSGEITDSAGVVLSPNWPEAYDKGQDCIWGIHVEEDKRIMVDIQVLNIGKNDLVTFYDGDDLTAKILGQYGGSKPRFKLYTSTADLTIQFQSDPATNVYGYGNGFIVHFFEVARNDTCPELPEISNGWKSTSHPELVQGTVVTYQCYPGYQVVGAELLMCQWDLTWSGDLPSCERVVSCPDPGKVEHSRRVLSGSHFTVASTIQYICDKGFTLSGNSLLTCFNRGSSGPKWNQKLPQCLPEVLEPCSHPGTPTYGVPSSNKIQFQAGETLHYSCLPGHQLLGEPVLHCVPGHPSQWSGLPPVCKGEELQPGRRKPLQLSLSSNLPYENISGESTCDNSVYETTNTRFRSEDARACVSEWTDKKPAGLFNVCQTHTFGDSTLFSIH</sequence>
<feature type="domain" description="Sushi" evidence="7">
    <location>
        <begin position="669"/>
        <end position="732"/>
    </location>
</feature>
<dbReference type="InterPro" id="IPR035914">
    <property type="entry name" value="Sperma_CUB_dom_sf"/>
</dbReference>
<evidence type="ECO:0000256" key="3">
    <source>
        <dbReference type="ARBA" id="ARBA00023157"/>
    </source>
</evidence>
<protein>
    <recommendedName>
        <fullName evidence="10">Seizure related 6 homolog b</fullName>
    </recommendedName>
</protein>
<evidence type="ECO:0008006" key="10">
    <source>
        <dbReference type="Google" id="ProtNLM"/>
    </source>
</evidence>
<dbReference type="SMART" id="SM00042">
    <property type="entry name" value="CUB"/>
    <property type="match status" value="2"/>
</dbReference>
<keyword evidence="2" id="KW-0677">Repeat</keyword>
<reference evidence="8 9" key="1">
    <citation type="submission" date="2020-03" db="EMBL/GenBank/DDBJ databases">
        <title>Dissostichus mawsoni Genome sequencing and assembly.</title>
        <authorList>
            <person name="Park H."/>
        </authorList>
    </citation>
    <scope>NUCLEOTIDE SEQUENCE [LARGE SCALE GENOMIC DNA]</scope>
    <source>
        <strain evidence="8">DM0001</strain>
        <tissue evidence="8">Muscle</tissue>
    </source>
</reference>